<keyword evidence="6" id="KW-0539">Nucleus</keyword>
<dbReference type="AlphaFoldDB" id="A0A4S8JX94"/>
<dbReference type="InterPro" id="IPR016024">
    <property type="entry name" value="ARM-type_fold"/>
</dbReference>
<evidence type="ECO:0000256" key="7">
    <source>
        <dbReference type="ARBA" id="ARBA00023306"/>
    </source>
</evidence>
<evidence type="ECO:0000313" key="10">
    <source>
        <dbReference type="Proteomes" id="UP000317650"/>
    </source>
</evidence>
<evidence type="ECO:0008006" key="11">
    <source>
        <dbReference type="Google" id="ProtNLM"/>
    </source>
</evidence>
<feature type="compositionally biased region" description="Basic and acidic residues" evidence="8">
    <location>
        <begin position="580"/>
        <end position="597"/>
    </location>
</feature>
<dbReference type="Gene3D" id="2.30.30.140">
    <property type="match status" value="1"/>
</dbReference>
<keyword evidence="4" id="KW-0498">Mitosis</keyword>
<dbReference type="EMBL" id="PYDT01000003">
    <property type="protein sequence ID" value="THU66913.1"/>
    <property type="molecule type" value="Genomic_DNA"/>
</dbReference>
<name>A0A4S8JX94_MUSBA</name>
<evidence type="ECO:0000256" key="1">
    <source>
        <dbReference type="ARBA" id="ARBA00004123"/>
    </source>
</evidence>
<dbReference type="SUPFAM" id="SSF48371">
    <property type="entry name" value="ARM repeat"/>
    <property type="match status" value="1"/>
</dbReference>
<dbReference type="Proteomes" id="UP000317650">
    <property type="component" value="Chromosome 5"/>
</dbReference>
<comment type="subcellular location">
    <subcellularLocation>
        <location evidence="1">Nucleus</location>
    </subcellularLocation>
</comment>
<feature type="compositionally biased region" description="Basic and acidic residues" evidence="8">
    <location>
        <begin position="854"/>
        <end position="868"/>
    </location>
</feature>
<feature type="compositionally biased region" description="Basic and acidic residues" evidence="8">
    <location>
        <begin position="433"/>
        <end position="452"/>
    </location>
</feature>
<feature type="region of interest" description="Disordered" evidence="8">
    <location>
        <begin position="310"/>
        <end position="649"/>
    </location>
</feature>
<feature type="compositionally biased region" description="Basic and acidic residues" evidence="8">
    <location>
        <begin position="780"/>
        <end position="826"/>
    </location>
</feature>
<dbReference type="PANTHER" id="PTHR12663:SF3">
    <property type="entry name" value="SISTER CHROMATID COHESION PROTEIN PDS5 HOMOLOG C"/>
    <property type="match status" value="1"/>
</dbReference>
<feature type="compositionally biased region" description="Basic and acidic residues" evidence="8">
    <location>
        <begin position="703"/>
        <end position="714"/>
    </location>
</feature>
<evidence type="ECO:0000256" key="6">
    <source>
        <dbReference type="ARBA" id="ARBA00023242"/>
    </source>
</evidence>
<organism evidence="9 10">
    <name type="scientific">Musa balbisiana</name>
    <name type="common">Banana</name>
    <dbReference type="NCBI Taxonomy" id="52838"/>
    <lineage>
        <taxon>Eukaryota</taxon>
        <taxon>Viridiplantae</taxon>
        <taxon>Streptophyta</taxon>
        <taxon>Embryophyta</taxon>
        <taxon>Tracheophyta</taxon>
        <taxon>Spermatophyta</taxon>
        <taxon>Magnoliopsida</taxon>
        <taxon>Liliopsida</taxon>
        <taxon>Zingiberales</taxon>
        <taxon>Musaceae</taxon>
        <taxon>Musa</taxon>
    </lineage>
</organism>
<dbReference type="Pfam" id="PF20168">
    <property type="entry name" value="PDS5"/>
    <property type="match status" value="1"/>
</dbReference>
<keyword evidence="10" id="KW-1185">Reference proteome</keyword>
<dbReference type="GO" id="GO:0000785">
    <property type="term" value="C:chromatin"/>
    <property type="evidence" value="ECO:0007669"/>
    <property type="project" value="TreeGrafter"/>
</dbReference>
<evidence type="ECO:0000256" key="2">
    <source>
        <dbReference type="ARBA" id="ARBA00022618"/>
    </source>
</evidence>
<keyword evidence="2" id="KW-0132">Cell division</keyword>
<keyword evidence="7" id="KW-0131">Cell cycle</keyword>
<dbReference type="GO" id="GO:0035825">
    <property type="term" value="P:homologous recombination"/>
    <property type="evidence" value="ECO:0007669"/>
    <property type="project" value="UniProtKB-ARBA"/>
</dbReference>
<feature type="region of interest" description="Disordered" evidence="8">
    <location>
        <begin position="703"/>
        <end position="933"/>
    </location>
</feature>
<evidence type="ECO:0000256" key="3">
    <source>
        <dbReference type="ARBA" id="ARBA00022763"/>
    </source>
</evidence>
<feature type="compositionally biased region" description="Basic residues" evidence="8">
    <location>
        <begin position="755"/>
        <end position="764"/>
    </location>
</feature>
<evidence type="ECO:0000256" key="8">
    <source>
        <dbReference type="SAM" id="MobiDB-lite"/>
    </source>
</evidence>
<feature type="compositionally biased region" description="Basic and acidic residues" evidence="8">
    <location>
        <begin position="316"/>
        <end position="326"/>
    </location>
</feature>
<sequence length="933" mass="101348">MGKPVGQKFPPKTTDPSRSRRKPVSDVKPPSGLEGLSATVDRGALCLELGAMASKEKDLEDRLREVGSRLASPPSAVDELLPLLDQTESLLSRVDQSPTQSMSNALRPSMKALVVKELLGHSDIDVKVAVASCVSEITRITAPEAPYDDDLMKEVFQRIVQAFENLDDVSSRSFPKRVSVLETVAKVRSCVVMLDLECDSLITEMFRHFLKTIRPNHSEKIFSSMETIMTLVLEESEDISPELILCLLDSVKSYNKDMLPVARRLGEKVISKCAGKLKPYLVELSESTGMPLNTYGEVVASICQERLDSIEQNDVDDSKQSERTVSDELVQGSDKMEQEVNCPEEVTSTEKSPKSVMSNGTVRMGNGGSTTEPSSPKQDPEPSCPGDQSKRANASNRDMSVNLEPVAGKPDAISDVKAKKTRGKQTTLSDLRNSGDHSSDSLGKEVPGKHDLVSLSGADSGAVKDALPAETEIPVVTRRKRGRPSTKLAATRHDDSAVAAPSASPLQQKVSEMGEKAISSKDSNLQKESDGITGPEDIEESAIGTRDSEEKSRRQQNRKSSTSKTERGDSSQKSGTLKNKQQDNLKAKKDKAGEPILKETVSSLRSAAKSPKDQGILEESAKTKSGRKREHGGGEISETPTVNKELDGGLVGSRIRVWWPMDKKFYDGVVDSYDHTSKKHKIVYIDGDVEILLMKKERWEFVKDDNKNDMEQAKDSNNSDASSEESKSKRMKTSSSSNPKETNTETPTKSGKPSGSRRKGRPRKAGVLNLDDGPSSSSKANEKATSRSKDEGSKSDVKLKDDAKSTGDKADKSTSKTGSQKKDNVHKFIRNSIGGTPKSASKLMDDTVSAVSKVRKDTSKSKSSEDSPKTGQKLRGTTSPTTGSESEANIDFEKGKAKVRESETLAELPSNATPKAPESEASAGKKRKRRGQT</sequence>
<feature type="compositionally biased region" description="Basic and acidic residues" evidence="8">
    <location>
        <begin position="891"/>
        <end position="903"/>
    </location>
</feature>
<dbReference type="CDD" id="cd20404">
    <property type="entry name" value="Tudor_Agenet_AtEML-like"/>
    <property type="match status" value="1"/>
</dbReference>
<dbReference type="GO" id="GO:0051301">
    <property type="term" value="P:cell division"/>
    <property type="evidence" value="ECO:0007669"/>
    <property type="project" value="UniProtKB-KW"/>
</dbReference>
<dbReference type="SUPFAM" id="SSF63748">
    <property type="entry name" value="Tudor/PWWP/MBT"/>
    <property type="match status" value="1"/>
</dbReference>
<dbReference type="GO" id="GO:0007064">
    <property type="term" value="P:mitotic sister chromatid cohesion"/>
    <property type="evidence" value="ECO:0007669"/>
    <property type="project" value="InterPro"/>
</dbReference>
<feature type="compositionally biased region" description="Polar residues" evidence="8">
    <location>
        <begin position="738"/>
        <end position="753"/>
    </location>
</feature>
<feature type="region of interest" description="Disordered" evidence="8">
    <location>
        <begin position="1"/>
        <end position="36"/>
    </location>
</feature>
<reference evidence="9 10" key="1">
    <citation type="journal article" date="2019" name="Nat. Plants">
        <title>Genome sequencing of Musa balbisiana reveals subgenome evolution and function divergence in polyploid bananas.</title>
        <authorList>
            <person name="Yao X."/>
        </authorList>
    </citation>
    <scope>NUCLEOTIDE SEQUENCE [LARGE SCALE GENOMIC DNA]</scope>
    <source>
        <strain evidence="10">cv. DH-PKW</strain>
        <tissue evidence="9">Leaves</tissue>
    </source>
</reference>
<dbReference type="STRING" id="52838.A0A4S8JX94"/>
<feature type="compositionally biased region" description="Basic residues" evidence="8">
    <location>
        <begin position="924"/>
        <end position="933"/>
    </location>
</feature>
<feature type="compositionally biased region" description="Low complexity" evidence="8">
    <location>
        <begin position="876"/>
        <end position="887"/>
    </location>
</feature>
<keyword evidence="3" id="KW-0227">DNA damage</keyword>
<feature type="compositionally biased region" description="Basic and acidic residues" evidence="8">
    <location>
        <begin position="512"/>
        <end position="530"/>
    </location>
</feature>
<evidence type="ECO:0000256" key="4">
    <source>
        <dbReference type="ARBA" id="ARBA00022776"/>
    </source>
</evidence>
<evidence type="ECO:0000313" key="9">
    <source>
        <dbReference type="EMBL" id="THU66913.1"/>
    </source>
</evidence>
<proteinExistence type="predicted"/>
<dbReference type="GO" id="GO:0005634">
    <property type="term" value="C:nucleus"/>
    <property type="evidence" value="ECO:0007669"/>
    <property type="project" value="UniProtKB-SubCell"/>
</dbReference>
<gene>
    <name evidence="9" type="ORF">C4D60_Mb05t19190</name>
</gene>
<dbReference type="PANTHER" id="PTHR12663">
    <property type="entry name" value="ANDROGEN INDUCED INHIBITOR OF PROLIFERATION AS3 / PDS5-RELATED"/>
    <property type="match status" value="1"/>
</dbReference>
<dbReference type="GO" id="GO:0006281">
    <property type="term" value="P:DNA repair"/>
    <property type="evidence" value="ECO:0007669"/>
    <property type="project" value="UniProtKB-KW"/>
</dbReference>
<protein>
    <recommendedName>
        <fullName evidence="11">Tudor domain-containing protein</fullName>
    </recommendedName>
</protein>
<dbReference type="InterPro" id="IPR039776">
    <property type="entry name" value="Pds5"/>
</dbReference>
<accession>A0A4S8JX94</accession>
<comment type="caution">
    <text evidence="9">The sequence shown here is derived from an EMBL/GenBank/DDBJ whole genome shotgun (WGS) entry which is preliminary data.</text>
</comment>
<evidence type="ECO:0000256" key="5">
    <source>
        <dbReference type="ARBA" id="ARBA00023204"/>
    </source>
</evidence>
<keyword evidence="5" id="KW-0234">DNA repair</keyword>